<keyword evidence="1" id="KW-0472">Membrane</keyword>
<dbReference type="AlphaFoldDB" id="A0A1A9VZZ5"/>
<protein>
    <submittedName>
        <fullName evidence="2">Uncharacterized protein</fullName>
    </submittedName>
</protein>
<evidence type="ECO:0000256" key="1">
    <source>
        <dbReference type="SAM" id="Phobius"/>
    </source>
</evidence>
<proteinExistence type="predicted"/>
<accession>A0A1A9VZZ5</accession>
<dbReference type="Proteomes" id="UP000091820">
    <property type="component" value="Unassembled WGS sequence"/>
</dbReference>
<reference evidence="3" key="1">
    <citation type="submission" date="2014-03" db="EMBL/GenBank/DDBJ databases">
        <authorList>
            <person name="Aksoy S."/>
            <person name="Warren W."/>
            <person name="Wilson R.K."/>
        </authorList>
    </citation>
    <scope>NUCLEOTIDE SEQUENCE [LARGE SCALE GENOMIC DNA]</scope>
    <source>
        <strain evidence="3">IAEA</strain>
    </source>
</reference>
<evidence type="ECO:0000313" key="2">
    <source>
        <dbReference type="EnsemblMetazoa" id="GBRI001054-PA"/>
    </source>
</evidence>
<sequence length="117" mass="13218">MHLMFTNVGKPSFKQRVMIVPTPDLFKVLMFVFVVLTIISHLKAKVKRNVMDLPKSRNLQVCATLTDRLASNITRRGQRRLSLKPVGGQSSHKIVYRCLLHVSPFYTAGGITDLPNI</sequence>
<reference evidence="2" key="2">
    <citation type="submission" date="2020-05" db="UniProtKB">
        <authorList>
            <consortium name="EnsemblMetazoa"/>
        </authorList>
    </citation>
    <scope>IDENTIFICATION</scope>
    <source>
        <strain evidence="2">IAEA</strain>
    </source>
</reference>
<keyword evidence="3" id="KW-1185">Reference proteome</keyword>
<name>A0A1A9VZZ5_9MUSC</name>
<evidence type="ECO:0000313" key="3">
    <source>
        <dbReference type="Proteomes" id="UP000091820"/>
    </source>
</evidence>
<keyword evidence="1" id="KW-0812">Transmembrane</keyword>
<dbReference type="VEuPathDB" id="VectorBase:GBRI001054"/>
<dbReference type="EnsemblMetazoa" id="GBRI001054-RA">
    <property type="protein sequence ID" value="GBRI001054-PA"/>
    <property type="gene ID" value="GBRI001054"/>
</dbReference>
<feature type="transmembrane region" description="Helical" evidence="1">
    <location>
        <begin position="25"/>
        <end position="42"/>
    </location>
</feature>
<organism evidence="2 3">
    <name type="scientific">Glossina brevipalpis</name>
    <dbReference type="NCBI Taxonomy" id="37001"/>
    <lineage>
        <taxon>Eukaryota</taxon>
        <taxon>Metazoa</taxon>
        <taxon>Ecdysozoa</taxon>
        <taxon>Arthropoda</taxon>
        <taxon>Hexapoda</taxon>
        <taxon>Insecta</taxon>
        <taxon>Pterygota</taxon>
        <taxon>Neoptera</taxon>
        <taxon>Endopterygota</taxon>
        <taxon>Diptera</taxon>
        <taxon>Brachycera</taxon>
        <taxon>Muscomorpha</taxon>
        <taxon>Hippoboscoidea</taxon>
        <taxon>Glossinidae</taxon>
        <taxon>Glossina</taxon>
    </lineage>
</organism>
<keyword evidence="1" id="KW-1133">Transmembrane helix</keyword>